<comment type="caution">
    <text evidence="9">The sequence shown here is derived from an EMBL/GenBank/DDBJ whole genome shotgun (WGS) entry which is preliminary data.</text>
</comment>
<dbReference type="InterPro" id="IPR038765">
    <property type="entry name" value="Papain-like_cys_pep_sf"/>
</dbReference>
<dbReference type="AlphaFoldDB" id="A0A916QBL9"/>
<feature type="domain" description="SH3b" evidence="7">
    <location>
        <begin position="115"/>
        <end position="177"/>
    </location>
</feature>
<dbReference type="GO" id="GO:0006508">
    <property type="term" value="P:proteolysis"/>
    <property type="evidence" value="ECO:0007669"/>
    <property type="project" value="UniProtKB-KW"/>
</dbReference>
<dbReference type="Gene3D" id="2.30.30.40">
    <property type="entry name" value="SH3 Domains"/>
    <property type="match status" value="2"/>
</dbReference>
<protein>
    <submittedName>
        <fullName evidence="9">Uncharacterized protein</fullName>
    </submittedName>
</protein>
<dbReference type="Gene3D" id="3.90.1720.10">
    <property type="entry name" value="endopeptidase domain like (from Nostoc punctiforme)"/>
    <property type="match status" value="1"/>
</dbReference>
<evidence type="ECO:0000256" key="5">
    <source>
        <dbReference type="SAM" id="MobiDB-lite"/>
    </source>
</evidence>
<keyword evidence="10" id="KW-1185">Reference proteome</keyword>
<dbReference type="PROSITE" id="PS51781">
    <property type="entry name" value="SH3B"/>
    <property type="match status" value="2"/>
</dbReference>
<organism evidence="9 10">
    <name type="scientific">Anaerostipes butyraticus</name>
    <dbReference type="NCBI Taxonomy" id="645466"/>
    <lineage>
        <taxon>Bacteria</taxon>
        <taxon>Bacillati</taxon>
        <taxon>Bacillota</taxon>
        <taxon>Clostridia</taxon>
        <taxon>Lachnospirales</taxon>
        <taxon>Lachnospiraceae</taxon>
        <taxon>Anaerostipes</taxon>
    </lineage>
</organism>
<feature type="chain" id="PRO_5039125168" evidence="6">
    <location>
        <begin position="25"/>
        <end position="306"/>
    </location>
</feature>
<feature type="signal peptide" evidence="6">
    <location>
        <begin position="1"/>
        <end position="24"/>
    </location>
</feature>
<dbReference type="SMART" id="SM00287">
    <property type="entry name" value="SH3b"/>
    <property type="match status" value="2"/>
</dbReference>
<reference evidence="9" key="1">
    <citation type="submission" date="2020-06" db="EMBL/GenBank/DDBJ databases">
        <title>Characterization of fructooligosaccharide metabolism and fructooligosaccharide-degrading enzymes in human commensal butyrate producers.</title>
        <authorList>
            <person name="Tanno H."/>
            <person name="Fujii T."/>
            <person name="Hirano K."/>
            <person name="Maeno S."/>
            <person name="Tonozuka T."/>
            <person name="Sakamoto M."/>
            <person name="Ohkuma M."/>
            <person name="Tochio T."/>
            <person name="Endo A."/>
        </authorList>
    </citation>
    <scope>NUCLEOTIDE SEQUENCE</scope>
    <source>
        <strain evidence="9">JCM 17466</strain>
    </source>
</reference>
<evidence type="ECO:0000313" key="10">
    <source>
        <dbReference type="Proteomes" id="UP000613208"/>
    </source>
</evidence>
<sequence>MYRKFCTKAAACAMSLMMAGGVSVITSENNVKNVSASSTYSRYVTASSLNIRSKASTSSSKVGSYKKGTKVTCYGTSGSWTKVKYSGKTRYVSSQYLSTKKPGSSTSSSSTSTSAYSRYVTASSLNIRSKASTSSSKVGSYKKGSKVSCYGKSGSWTKVKHSGKTRYVSSQYLSTKKPGSSASSSSTSSSSSKGQQIANYAQQFVGNPYRYGGTSLTKGADCSGFTQSVYKKFGYSIPRTSSSQRSAGKSVSWSQRKAGDLICYSGHVAIYIGNNKIVHASNAKDGIKITSPANYRTVLSVRRIAN</sequence>
<keyword evidence="4" id="KW-0788">Thiol protease</keyword>
<evidence type="ECO:0000259" key="7">
    <source>
        <dbReference type="PROSITE" id="PS51781"/>
    </source>
</evidence>
<evidence type="ECO:0000313" key="9">
    <source>
        <dbReference type="EMBL" id="GFO86270.1"/>
    </source>
</evidence>
<dbReference type="SUPFAM" id="SSF54001">
    <property type="entry name" value="Cysteine proteinases"/>
    <property type="match status" value="1"/>
</dbReference>
<comment type="similarity">
    <text evidence="1">Belongs to the peptidase C40 family.</text>
</comment>
<dbReference type="Pfam" id="PF08239">
    <property type="entry name" value="SH3_3"/>
    <property type="match status" value="2"/>
</dbReference>
<feature type="domain" description="SH3b" evidence="7">
    <location>
        <begin position="39"/>
        <end position="101"/>
    </location>
</feature>
<dbReference type="PROSITE" id="PS51935">
    <property type="entry name" value="NLPC_P60"/>
    <property type="match status" value="1"/>
</dbReference>
<evidence type="ECO:0000256" key="6">
    <source>
        <dbReference type="SAM" id="SignalP"/>
    </source>
</evidence>
<gene>
    <name evidence="9" type="ORF">ANBU17_26170</name>
</gene>
<accession>A0A916QBL9</accession>
<dbReference type="Proteomes" id="UP000613208">
    <property type="component" value="Unassembled WGS sequence"/>
</dbReference>
<feature type="domain" description="NlpC/P60" evidence="8">
    <location>
        <begin position="191"/>
        <end position="306"/>
    </location>
</feature>
<dbReference type="PANTHER" id="PTHR47053">
    <property type="entry name" value="MUREIN DD-ENDOPEPTIDASE MEPH-RELATED"/>
    <property type="match status" value="1"/>
</dbReference>
<evidence type="ECO:0000256" key="3">
    <source>
        <dbReference type="ARBA" id="ARBA00022801"/>
    </source>
</evidence>
<dbReference type="Pfam" id="PF00877">
    <property type="entry name" value="NLPC_P60"/>
    <property type="match status" value="1"/>
</dbReference>
<evidence type="ECO:0000256" key="4">
    <source>
        <dbReference type="ARBA" id="ARBA00022807"/>
    </source>
</evidence>
<keyword evidence="2" id="KW-0645">Protease</keyword>
<dbReference type="InterPro" id="IPR003646">
    <property type="entry name" value="SH3-like_bac-type"/>
</dbReference>
<evidence type="ECO:0000256" key="2">
    <source>
        <dbReference type="ARBA" id="ARBA00022670"/>
    </source>
</evidence>
<dbReference type="RefSeq" id="WP_201311931.1">
    <property type="nucleotide sequence ID" value="NZ_BLYI01000062.1"/>
</dbReference>
<dbReference type="InterPro" id="IPR051202">
    <property type="entry name" value="Peptidase_C40"/>
</dbReference>
<evidence type="ECO:0000256" key="1">
    <source>
        <dbReference type="ARBA" id="ARBA00007074"/>
    </source>
</evidence>
<dbReference type="PANTHER" id="PTHR47053:SF1">
    <property type="entry name" value="MUREIN DD-ENDOPEPTIDASE MEPH-RELATED"/>
    <property type="match status" value="1"/>
</dbReference>
<feature type="compositionally biased region" description="Low complexity" evidence="5">
    <location>
        <begin position="180"/>
        <end position="192"/>
    </location>
</feature>
<dbReference type="EMBL" id="BLYI01000062">
    <property type="protein sequence ID" value="GFO86270.1"/>
    <property type="molecule type" value="Genomic_DNA"/>
</dbReference>
<name>A0A916QBL9_9FIRM</name>
<proteinExistence type="inferred from homology"/>
<dbReference type="GO" id="GO:0008234">
    <property type="term" value="F:cysteine-type peptidase activity"/>
    <property type="evidence" value="ECO:0007669"/>
    <property type="project" value="UniProtKB-KW"/>
</dbReference>
<dbReference type="InterPro" id="IPR000064">
    <property type="entry name" value="NLP_P60_dom"/>
</dbReference>
<keyword evidence="6" id="KW-0732">Signal</keyword>
<keyword evidence="3" id="KW-0378">Hydrolase</keyword>
<feature type="region of interest" description="Disordered" evidence="5">
    <location>
        <begin position="171"/>
        <end position="193"/>
    </location>
</feature>
<evidence type="ECO:0000259" key="8">
    <source>
        <dbReference type="PROSITE" id="PS51935"/>
    </source>
</evidence>